<dbReference type="EMBL" id="NHYD01003195">
    <property type="protein sequence ID" value="PPQ81943.1"/>
    <property type="molecule type" value="Genomic_DNA"/>
</dbReference>
<keyword evidence="3" id="KW-1185">Reference proteome</keyword>
<evidence type="ECO:0000313" key="2">
    <source>
        <dbReference type="EMBL" id="PPQ81943.1"/>
    </source>
</evidence>
<dbReference type="AlphaFoldDB" id="A0A409WTU0"/>
<feature type="region of interest" description="Disordered" evidence="1">
    <location>
        <begin position="77"/>
        <end position="110"/>
    </location>
</feature>
<organism evidence="2 3">
    <name type="scientific">Psilocybe cyanescens</name>
    <dbReference type="NCBI Taxonomy" id="93625"/>
    <lineage>
        <taxon>Eukaryota</taxon>
        <taxon>Fungi</taxon>
        <taxon>Dikarya</taxon>
        <taxon>Basidiomycota</taxon>
        <taxon>Agaricomycotina</taxon>
        <taxon>Agaricomycetes</taxon>
        <taxon>Agaricomycetidae</taxon>
        <taxon>Agaricales</taxon>
        <taxon>Agaricineae</taxon>
        <taxon>Strophariaceae</taxon>
        <taxon>Psilocybe</taxon>
    </lineage>
</organism>
<reference evidence="2 3" key="1">
    <citation type="journal article" date="2018" name="Evol. Lett.">
        <title>Horizontal gene cluster transfer increased hallucinogenic mushroom diversity.</title>
        <authorList>
            <person name="Reynolds H.T."/>
            <person name="Vijayakumar V."/>
            <person name="Gluck-Thaler E."/>
            <person name="Korotkin H.B."/>
            <person name="Matheny P.B."/>
            <person name="Slot J.C."/>
        </authorList>
    </citation>
    <scope>NUCLEOTIDE SEQUENCE [LARGE SCALE GENOMIC DNA]</scope>
    <source>
        <strain evidence="2 3">2631</strain>
    </source>
</reference>
<dbReference type="InParanoid" id="A0A409WTU0"/>
<dbReference type="Proteomes" id="UP000283269">
    <property type="component" value="Unassembled WGS sequence"/>
</dbReference>
<accession>A0A409WTU0</accession>
<name>A0A409WTU0_PSICY</name>
<gene>
    <name evidence="2" type="ORF">CVT25_013790</name>
</gene>
<protein>
    <submittedName>
        <fullName evidence="2">Uncharacterized protein</fullName>
    </submittedName>
</protein>
<sequence>MKVIHLPLFTKKPSTYPSGATEINPFGNQTELDRARRKHSSLDGLLLSLLQCEGTGTLPPSLKHKHEVASESQICINTGARGPPIDIRTPKGNQQRKSMRRGYRRPDLSA</sequence>
<comment type="caution">
    <text evidence="2">The sequence shown here is derived from an EMBL/GenBank/DDBJ whole genome shotgun (WGS) entry which is preliminary data.</text>
</comment>
<evidence type="ECO:0000313" key="3">
    <source>
        <dbReference type="Proteomes" id="UP000283269"/>
    </source>
</evidence>
<proteinExistence type="predicted"/>
<evidence type="ECO:0000256" key="1">
    <source>
        <dbReference type="SAM" id="MobiDB-lite"/>
    </source>
</evidence>